<dbReference type="GO" id="GO:0003723">
    <property type="term" value="F:RNA binding"/>
    <property type="evidence" value="ECO:0007669"/>
    <property type="project" value="InterPro"/>
</dbReference>
<dbReference type="InterPro" id="IPR023415">
    <property type="entry name" value="LDLR_class-A_CS"/>
</dbReference>
<proteinExistence type="predicted"/>
<dbReference type="SMART" id="SM00192">
    <property type="entry name" value="LDLa"/>
    <property type="match status" value="1"/>
</dbReference>
<dbReference type="InterPro" id="IPR013320">
    <property type="entry name" value="ConA-like_dom_sf"/>
</dbReference>
<evidence type="ECO:0000259" key="13">
    <source>
        <dbReference type="PROSITE" id="PS50060"/>
    </source>
</evidence>
<feature type="disulfide bond" evidence="10">
    <location>
        <begin position="493"/>
        <end position="505"/>
    </location>
</feature>
<evidence type="ECO:0000256" key="5">
    <source>
        <dbReference type="ARBA" id="ARBA00022801"/>
    </source>
</evidence>
<feature type="domain" description="CUB" evidence="12">
    <location>
        <begin position="77"/>
        <end position="186"/>
    </location>
</feature>
<evidence type="ECO:0000259" key="12">
    <source>
        <dbReference type="PROSITE" id="PS01180"/>
    </source>
</evidence>
<dbReference type="SUPFAM" id="SSF50494">
    <property type="entry name" value="Trypsin-like serine proteases"/>
    <property type="match status" value="1"/>
</dbReference>
<dbReference type="AlphaFoldDB" id="A0A556V7S2"/>
<dbReference type="InterPro" id="IPR000998">
    <property type="entry name" value="MAM_dom"/>
</dbReference>
<keyword evidence="7 10" id="KW-1015">Disulfide bond</keyword>
<evidence type="ECO:0000256" key="3">
    <source>
        <dbReference type="ARBA" id="ARBA00022737"/>
    </source>
</evidence>
<comment type="subcellular location">
    <subcellularLocation>
        <location evidence="1">Secreted</location>
        <location evidence="1">Extracellular space</location>
    </subcellularLocation>
</comment>
<dbReference type="Gene3D" id="4.10.400.10">
    <property type="entry name" value="Low-density Lipoprotein Receptor"/>
    <property type="match status" value="1"/>
</dbReference>
<dbReference type="PROSITE" id="PS00134">
    <property type="entry name" value="TRYPSIN_HIS"/>
    <property type="match status" value="1"/>
</dbReference>
<dbReference type="SMART" id="SM00672">
    <property type="entry name" value="CAP10"/>
    <property type="match status" value="1"/>
</dbReference>
<dbReference type="Gene3D" id="2.60.120.200">
    <property type="match status" value="1"/>
</dbReference>
<evidence type="ECO:0000313" key="16">
    <source>
        <dbReference type="Proteomes" id="UP000319801"/>
    </source>
</evidence>
<dbReference type="PROSITE" id="PS50060">
    <property type="entry name" value="MAM_2"/>
    <property type="match status" value="1"/>
</dbReference>
<evidence type="ECO:0000256" key="4">
    <source>
        <dbReference type="ARBA" id="ARBA00022757"/>
    </source>
</evidence>
<keyword evidence="2" id="KW-0645">Protease</keyword>
<name>A0A556V7S2_BAGYA</name>
<dbReference type="Gene3D" id="2.40.10.10">
    <property type="entry name" value="Trypsin-like serine proteases"/>
    <property type="match status" value="1"/>
</dbReference>
<sequence>MASKLVIAGSKRPQEASKQAGPVQKVIIPKDRDGNQKSYGFVYYKHAEAVPYAIALLDGIWLYGCPITLKCQYATVCDGQFLLLEPSGFFHSKNFPLDYDSDTHCRWIIRADEGLGIRIDFQAFDTEEDVDVVKLFEGIGTVKSLAYSLSGSSPGFVWIFSHEATMEFSSDFINNRRGFNATYRAENLTLLSNEMKINCSFETGFCLWRQDTDDDDGDWMRKSGSSPPPLTGPSSDHTFANQSGYYIITPMSPGSWEKIFRLRSLPLTAAAEAVCLKFWYHMYGSDVWRLMINTVRDSNITLLFQKEGNYGDHWNYGQITINDTTDQTIIFEARKRGGLRNDIALDDLSMTSGPCGPPVPDPTPVPPPTTPPPISADCGGPFHLYQTNSTFSSPNYPHTNVNNALCVWILHAEPGQNIQLHFRDFSLEAAFDVLEIRDGVEPQSLLLSERTFPDLFSTTSEMTLMFFSDSSGSGRGFLANFSTGINLGQPDACQDSEYRCRSGACVSADGVCNGIINCPDASDESHCVSVLASSGAPRLKVEVQSLLYTACSSLWSSQFSGYFCRYLGYRSGNASFTSTVSSDAPFVLVSPAADGSVFVKPSQTCPSEKVVLLHCDNQPCGRRKVTSTESSRSRREMEELSGEVEGRIVGGEDAVKGAWPWIVSLRWTGRSLCGGSLIDSRWLVTAAHCVYGKNIHLSNWNVILGVHAQYEFDTSDRQNHQIQQIFINQKYNPRTKDSDIALILLQNKVNFTDFIQPLCLPESQQQFAAGRKCVIAGWGKLTEEGPVADVLQQAVVPLINNSVCQERLPEYNITERMVCAGYPEGGEVYHEDCDCPEEDPEAWLSVMKCPSSDPQLEQDFSAFPSIELQRVRQEVPSRFSNRGVIHYAINNNQLHRRSLGKYTDFKMFSDEMLLSLMRKVHVPDVEFFINVGDWPLETRKVSDVPGPIPMISWCGSTDTLDIILPTYDITHSTLEAMRGVSNDLLSVQGNTGPVWSNKTERGFFRGRDSREERLNLALMSKKHPELLDAGITAYFFFRDREKDLGKAPLVGFFDFFKTYAERQVGKPAVHKDMERVRQPSDHSTACDCRRTTLERPSDEL</sequence>
<dbReference type="Pfam" id="PF00076">
    <property type="entry name" value="RRM_1"/>
    <property type="match status" value="1"/>
</dbReference>
<dbReference type="InterPro" id="IPR006598">
    <property type="entry name" value="CAP10"/>
</dbReference>
<evidence type="ECO:0000313" key="15">
    <source>
        <dbReference type="EMBL" id="TSY69813.1"/>
    </source>
</evidence>
<dbReference type="InterPro" id="IPR002172">
    <property type="entry name" value="LDrepeatLR_classA_rpt"/>
</dbReference>
<dbReference type="SMART" id="SM00042">
    <property type="entry name" value="CUB"/>
    <property type="match status" value="2"/>
</dbReference>
<evidence type="ECO:0000256" key="11">
    <source>
        <dbReference type="SAM" id="MobiDB-lite"/>
    </source>
</evidence>
<comment type="caution">
    <text evidence="15">The sequence shown here is derived from an EMBL/GenBank/DDBJ whole genome shotgun (WGS) entry which is preliminary data.</text>
</comment>
<dbReference type="EMBL" id="VCAZ01000149">
    <property type="protein sequence ID" value="TSY69813.1"/>
    <property type="molecule type" value="Genomic_DNA"/>
</dbReference>
<protein>
    <recommendedName>
        <fullName evidence="8">chymotrypsin</fullName>
        <ecNumber evidence="8">3.4.21.1</ecNumber>
    </recommendedName>
</protein>
<dbReference type="SUPFAM" id="SSF49854">
    <property type="entry name" value="Spermadhesin, CUB domain"/>
    <property type="match status" value="2"/>
</dbReference>
<dbReference type="Pfam" id="PF05686">
    <property type="entry name" value="Glyco_transf_90"/>
    <property type="match status" value="1"/>
</dbReference>
<feature type="domain" description="Peptidase S1" evidence="14">
    <location>
        <begin position="648"/>
        <end position="940"/>
    </location>
</feature>
<dbReference type="InterPro" id="IPR036055">
    <property type="entry name" value="LDL_receptor-like_sf"/>
</dbReference>
<feature type="disulfide bond" evidence="10">
    <location>
        <begin position="512"/>
        <end position="527"/>
    </location>
</feature>
<dbReference type="SUPFAM" id="SSF57424">
    <property type="entry name" value="LDL receptor-like module"/>
    <property type="match status" value="1"/>
</dbReference>
<dbReference type="SUPFAM" id="SSF54928">
    <property type="entry name" value="RNA-binding domain, RBD"/>
    <property type="match status" value="1"/>
</dbReference>
<dbReference type="PANTHER" id="PTHR24252">
    <property type="entry name" value="ACROSIN-RELATED"/>
    <property type="match status" value="1"/>
</dbReference>
<dbReference type="CDD" id="cd06263">
    <property type="entry name" value="MAM"/>
    <property type="match status" value="1"/>
</dbReference>
<dbReference type="GO" id="GO:0004252">
    <property type="term" value="F:serine-type endopeptidase activity"/>
    <property type="evidence" value="ECO:0007669"/>
    <property type="project" value="UniProtKB-EC"/>
</dbReference>
<dbReference type="EC" id="3.4.21.1" evidence="8"/>
<gene>
    <name evidence="15" type="ORF">Baya_14095</name>
</gene>
<evidence type="ECO:0000256" key="7">
    <source>
        <dbReference type="ARBA" id="ARBA00023157"/>
    </source>
</evidence>
<dbReference type="FunFam" id="2.40.10.10:FF:000181">
    <property type="entry name" value="Chymotrypsinogen A"/>
    <property type="match status" value="1"/>
</dbReference>
<dbReference type="PRINTS" id="PR00722">
    <property type="entry name" value="CHYMOTRYPSIN"/>
</dbReference>
<dbReference type="InterPro" id="IPR035979">
    <property type="entry name" value="RBD_domain_sf"/>
</dbReference>
<dbReference type="Pfam" id="PF00089">
    <property type="entry name" value="Trypsin"/>
    <property type="match status" value="1"/>
</dbReference>
<feature type="domain" description="CUB" evidence="12">
    <location>
        <begin position="378"/>
        <end position="484"/>
    </location>
</feature>
<evidence type="ECO:0000256" key="8">
    <source>
        <dbReference type="ARBA" id="ARBA00044036"/>
    </source>
</evidence>
<keyword evidence="5" id="KW-0378">Hydrolase</keyword>
<evidence type="ECO:0000256" key="2">
    <source>
        <dbReference type="ARBA" id="ARBA00022670"/>
    </source>
</evidence>
<dbReference type="CDD" id="cd00041">
    <property type="entry name" value="CUB"/>
    <property type="match status" value="2"/>
</dbReference>
<evidence type="ECO:0000256" key="6">
    <source>
        <dbReference type="ARBA" id="ARBA00022825"/>
    </source>
</evidence>
<comment type="caution">
    <text evidence="9">Lacks conserved residue(s) required for the propagation of feature annotation.</text>
</comment>
<dbReference type="GO" id="GO:0007586">
    <property type="term" value="P:digestion"/>
    <property type="evidence" value="ECO:0007669"/>
    <property type="project" value="UniProtKB-KW"/>
</dbReference>
<dbReference type="SUPFAM" id="SSF49899">
    <property type="entry name" value="Concanavalin A-like lectins/glucanases"/>
    <property type="match status" value="1"/>
</dbReference>
<dbReference type="InterPro" id="IPR000504">
    <property type="entry name" value="RRM_dom"/>
</dbReference>
<dbReference type="Pfam" id="PF00629">
    <property type="entry name" value="MAM"/>
    <property type="match status" value="1"/>
</dbReference>
<dbReference type="SMART" id="SM00020">
    <property type="entry name" value="Tryp_SPc"/>
    <property type="match status" value="1"/>
</dbReference>
<dbReference type="PROSITE" id="PS01180">
    <property type="entry name" value="CUB"/>
    <property type="match status" value="2"/>
</dbReference>
<dbReference type="PROSITE" id="PS01209">
    <property type="entry name" value="LDLRA_1"/>
    <property type="match status" value="1"/>
</dbReference>
<dbReference type="CDD" id="cd00112">
    <property type="entry name" value="LDLa"/>
    <property type="match status" value="1"/>
</dbReference>
<dbReference type="GO" id="GO:0016020">
    <property type="term" value="C:membrane"/>
    <property type="evidence" value="ECO:0007669"/>
    <property type="project" value="InterPro"/>
</dbReference>
<dbReference type="Pfam" id="PF00057">
    <property type="entry name" value="Ldl_recept_a"/>
    <property type="match status" value="1"/>
</dbReference>
<dbReference type="PANTHER" id="PTHR24252:SF16">
    <property type="entry name" value="TRANSMEMBRANE SERINE PROTEASE 15"/>
    <property type="match status" value="1"/>
</dbReference>
<dbReference type="InterPro" id="IPR000859">
    <property type="entry name" value="CUB_dom"/>
</dbReference>
<dbReference type="FunFam" id="2.60.120.200:FF:000128">
    <property type="entry name" value="enteropeptidase isoform X2"/>
    <property type="match status" value="1"/>
</dbReference>
<keyword evidence="3" id="KW-0677">Repeat</keyword>
<dbReference type="SMART" id="SM00137">
    <property type="entry name" value="MAM"/>
    <property type="match status" value="1"/>
</dbReference>
<dbReference type="InterPro" id="IPR009003">
    <property type="entry name" value="Peptidase_S1_PA"/>
</dbReference>
<evidence type="ECO:0000256" key="1">
    <source>
        <dbReference type="ARBA" id="ARBA00004239"/>
    </source>
</evidence>
<keyword evidence="6" id="KW-0720">Serine protease</keyword>
<dbReference type="Proteomes" id="UP000319801">
    <property type="component" value="Unassembled WGS sequence"/>
</dbReference>
<dbReference type="InterPro" id="IPR035914">
    <property type="entry name" value="Sperma_CUB_dom_sf"/>
</dbReference>
<dbReference type="Pfam" id="PF00431">
    <property type="entry name" value="CUB"/>
    <property type="match status" value="2"/>
</dbReference>
<dbReference type="GO" id="GO:0006508">
    <property type="term" value="P:proteolysis"/>
    <property type="evidence" value="ECO:0007669"/>
    <property type="project" value="UniProtKB-KW"/>
</dbReference>
<evidence type="ECO:0000256" key="10">
    <source>
        <dbReference type="PROSITE-ProRule" id="PRU00124"/>
    </source>
</evidence>
<dbReference type="InterPro" id="IPR001314">
    <property type="entry name" value="Peptidase_S1A"/>
</dbReference>
<dbReference type="GO" id="GO:0005576">
    <property type="term" value="C:extracellular region"/>
    <property type="evidence" value="ECO:0007669"/>
    <property type="project" value="UniProtKB-SubCell"/>
</dbReference>
<evidence type="ECO:0000259" key="14">
    <source>
        <dbReference type="PROSITE" id="PS50240"/>
    </source>
</evidence>
<dbReference type="OrthoDB" id="425190at2759"/>
<dbReference type="PROSITE" id="PS50068">
    <property type="entry name" value="LDLRA_2"/>
    <property type="match status" value="1"/>
</dbReference>
<keyword evidence="16" id="KW-1185">Reference proteome</keyword>
<organism evidence="15 16">
    <name type="scientific">Bagarius yarrelli</name>
    <name type="common">Goonch</name>
    <name type="synonym">Bagrus yarrelli</name>
    <dbReference type="NCBI Taxonomy" id="175774"/>
    <lineage>
        <taxon>Eukaryota</taxon>
        <taxon>Metazoa</taxon>
        <taxon>Chordata</taxon>
        <taxon>Craniata</taxon>
        <taxon>Vertebrata</taxon>
        <taxon>Euteleostomi</taxon>
        <taxon>Actinopterygii</taxon>
        <taxon>Neopterygii</taxon>
        <taxon>Teleostei</taxon>
        <taxon>Ostariophysi</taxon>
        <taxon>Siluriformes</taxon>
        <taxon>Sisoridae</taxon>
        <taxon>Sisorinae</taxon>
        <taxon>Bagarius</taxon>
    </lineage>
</organism>
<dbReference type="Gene3D" id="3.30.70.330">
    <property type="match status" value="1"/>
</dbReference>
<dbReference type="Gene3D" id="2.60.120.290">
    <property type="entry name" value="Spermadhesin, CUB domain"/>
    <property type="match status" value="2"/>
</dbReference>
<dbReference type="CDD" id="cd00190">
    <property type="entry name" value="Tryp_SPc"/>
    <property type="match status" value="1"/>
</dbReference>
<dbReference type="PROSITE" id="PS50240">
    <property type="entry name" value="TRYPSIN_DOM"/>
    <property type="match status" value="1"/>
</dbReference>
<keyword evidence="4" id="KW-0222">Digestion</keyword>
<dbReference type="InterPro" id="IPR012677">
    <property type="entry name" value="Nucleotide-bd_a/b_plait_sf"/>
</dbReference>
<feature type="domain" description="MAM" evidence="13">
    <location>
        <begin position="197"/>
        <end position="357"/>
    </location>
</feature>
<accession>A0A556V7S2</accession>
<feature type="region of interest" description="Disordered" evidence="11">
    <location>
        <begin position="1"/>
        <end position="22"/>
    </location>
</feature>
<feature type="disulfide bond" evidence="10">
    <location>
        <begin position="500"/>
        <end position="518"/>
    </location>
</feature>
<evidence type="ECO:0000256" key="9">
    <source>
        <dbReference type="PROSITE-ProRule" id="PRU00059"/>
    </source>
</evidence>
<dbReference type="InterPro" id="IPR018114">
    <property type="entry name" value="TRYPSIN_HIS"/>
</dbReference>
<reference evidence="15 16" key="1">
    <citation type="journal article" date="2019" name="Genome Biol. Evol.">
        <title>Whole-Genome Sequencing of the Giant Devil Catfish, Bagarius yarrelli.</title>
        <authorList>
            <person name="Jiang W."/>
            <person name="Lv Y."/>
            <person name="Cheng L."/>
            <person name="Yang K."/>
            <person name="Chao B."/>
            <person name="Wang X."/>
            <person name="Li Y."/>
            <person name="Pan X."/>
            <person name="You X."/>
            <person name="Zhang Y."/>
            <person name="Yang J."/>
            <person name="Li J."/>
            <person name="Zhang X."/>
            <person name="Liu S."/>
            <person name="Sun C."/>
            <person name="Yang J."/>
            <person name="Shi Q."/>
        </authorList>
    </citation>
    <scope>NUCLEOTIDE SEQUENCE [LARGE SCALE GENOMIC DNA]</scope>
    <source>
        <strain evidence="15">JWS20170419001</strain>
        <tissue evidence="15">Muscle</tissue>
    </source>
</reference>
<dbReference type="InterPro" id="IPR001254">
    <property type="entry name" value="Trypsin_dom"/>
</dbReference>
<dbReference type="InterPro" id="IPR043504">
    <property type="entry name" value="Peptidase_S1_PA_chymotrypsin"/>
</dbReference>